<keyword evidence="1" id="KW-1133">Transmembrane helix</keyword>
<sequence length="99" mass="11052">MRSSSLGELISRAQGRCLWHLPYIRVSLSNSSVALGTLAFICVLSVVGFGCQILTIPHRGCCLLQVRPRRPSYKFSRACAITIYMQRQGAQQDLSYCEL</sequence>
<proteinExistence type="predicted"/>
<dbReference type="AlphaFoldDB" id="A0A371D5A4"/>
<keyword evidence="1" id="KW-0472">Membrane</keyword>
<dbReference type="EMBL" id="KZ857417">
    <property type="protein sequence ID" value="RDX47682.1"/>
    <property type="molecule type" value="Genomic_DNA"/>
</dbReference>
<evidence type="ECO:0000313" key="2">
    <source>
        <dbReference type="EMBL" id="RDX47682.1"/>
    </source>
</evidence>
<evidence type="ECO:0000313" key="3">
    <source>
        <dbReference type="Proteomes" id="UP000256964"/>
    </source>
</evidence>
<feature type="transmembrane region" description="Helical" evidence="1">
    <location>
        <begin position="33"/>
        <end position="55"/>
    </location>
</feature>
<dbReference type="Proteomes" id="UP000256964">
    <property type="component" value="Unassembled WGS sequence"/>
</dbReference>
<name>A0A371D5A4_9APHY</name>
<keyword evidence="3" id="KW-1185">Reference proteome</keyword>
<accession>A0A371D5A4</accession>
<reference evidence="2 3" key="1">
    <citation type="journal article" date="2018" name="Biotechnol. Biofuels">
        <title>Integrative visual omics of the white-rot fungus Polyporus brumalis exposes the biotechnological potential of its oxidative enzymes for delignifying raw plant biomass.</title>
        <authorList>
            <person name="Miyauchi S."/>
            <person name="Rancon A."/>
            <person name="Drula E."/>
            <person name="Hage H."/>
            <person name="Chaduli D."/>
            <person name="Favel A."/>
            <person name="Grisel S."/>
            <person name="Henrissat B."/>
            <person name="Herpoel-Gimbert I."/>
            <person name="Ruiz-Duenas F.J."/>
            <person name="Chevret D."/>
            <person name="Hainaut M."/>
            <person name="Lin J."/>
            <person name="Wang M."/>
            <person name="Pangilinan J."/>
            <person name="Lipzen A."/>
            <person name="Lesage-Meessen L."/>
            <person name="Navarro D."/>
            <person name="Riley R."/>
            <person name="Grigoriev I.V."/>
            <person name="Zhou S."/>
            <person name="Raouche S."/>
            <person name="Rosso M.N."/>
        </authorList>
    </citation>
    <scope>NUCLEOTIDE SEQUENCE [LARGE SCALE GENOMIC DNA]</scope>
    <source>
        <strain evidence="2 3">BRFM 1820</strain>
    </source>
</reference>
<organism evidence="2 3">
    <name type="scientific">Lentinus brumalis</name>
    <dbReference type="NCBI Taxonomy" id="2498619"/>
    <lineage>
        <taxon>Eukaryota</taxon>
        <taxon>Fungi</taxon>
        <taxon>Dikarya</taxon>
        <taxon>Basidiomycota</taxon>
        <taxon>Agaricomycotina</taxon>
        <taxon>Agaricomycetes</taxon>
        <taxon>Polyporales</taxon>
        <taxon>Polyporaceae</taxon>
        <taxon>Lentinus</taxon>
    </lineage>
</organism>
<evidence type="ECO:0000256" key="1">
    <source>
        <dbReference type="SAM" id="Phobius"/>
    </source>
</evidence>
<protein>
    <submittedName>
        <fullName evidence="2">Uncharacterized protein</fullName>
    </submittedName>
</protein>
<gene>
    <name evidence="2" type="ORF">OH76DRAFT_727884</name>
</gene>
<keyword evidence="1" id="KW-0812">Transmembrane</keyword>